<dbReference type="AlphaFoldDB" id="A0A8H7Z3B7"/>
<protein>
    <recommendedName>
        <fullName evidence="2">Ribosome maturation protein SDO1/SBDS N-terminal domain-containing protein</fullName>
    </recommendedName>
</protein>
<dbReference type="VEuPathDB" id="FungiDB:I7I52_01431"/>
<dbReference type="Pfam" id="PF01172">
    <property type="entry name" value="SBDS_N"/>
    <property type="match status" value="1"/>
</dbReference>
<evidence type="ECO:0000256" key="1">
    <source>
        <dbReference type="SAM" id="MobiDB-lite"/>
    </source>
</evidence>
<name>A0A8H7Z3B7_AJECA</name>
<dbReference type="InterPro" id="IPR036786">
    <property type="entry name" value="Ribosome_mat_SBDS_N_sf"/>
</dbReference>
<dbReference type="EMBL" id="JAEVHI010000001">
    <property type="protein sequence ID" value="KAG5303430.1"/>
    <property type="molecule type" value="Genomic_DNA"/>
</dbReference>
<dbReference type="SUPFAM" id="SSF89895">
    <property type="entry name" value="FYSH domain"/>
    <property type="match status" value="1"/>
</dbReference>
<proteinExistence type="predicted"/>
<comment type="caution">
    <text evidence="3">The sequence shown here is derived from an EMBL/GenBank/DDBJ whole genome shotgun (WGS) entry which is preliminary data.</text>
</comment>
<dbReference type="Gene3D" id="3.30.1250.10">
    <property type="entry name" value="Ribosome maturation protein SBDS, N-terminal domain"/>
    <property type="match status" value="1"/>
</dbReference>
<organism evidence="3 4">
    <name type="scientific">Ajellomyces capsulatus</name>
    <name type="common">Darling's disease fungus</name>
    <name type="synonym">Histoplasma capsulatum</name>
    <dbReference type="NCBI Taxonomy" id="5037"/>
    <lineage>
        <taxon>Eukaryota</taxon>
        <taxon>Fungi</taxon>
        <taxon>Dikarya</taxon>
        <taxon>Ascomycota</taxon>
        <taxon>Pezizomycotina</taxon>
        <taxon>Eurotiomycetes</taxon>
        <taxon>Eurotiomycetidae</taxon>
        <taxon>Onygenales</taxon>
        <taxon>Ajellomycetaceae</taxon>
        <taxon>Histoplasma</taxon>
    </lineage>
</organism>
<dbReference type="Proteomes" id="UP000670092">
    <property type="component" value="Unassembled WGS sequence"/>
</dbReference>
<evidence type="ECO:0000259" key="2">
    <source>
        <dbReference type="Pfam" id="PF01172"/>
    </source>
</evidence>
<dbReference type="OrthoDB" id="203279at2759"/>
<dbReference type="InterPro" id="IPR019783">
    <property type="entry name" value="SDO1/SBDS_N"/>
</dbReference>
<feature type="region of interest" description="Disordered" evidence="1">
    <location>
        <begin position="118"/>
        <end position="138"/>
    </location>
</feature>
<evidence type="ECO:0000313" key="4">
    <source>
        <dbReference type="Proteomes" id="UP000670092"/>
    </source>
</evidence>
<evidence type="ECO:0000313" key="3">
    <source>
        <dbReference type="EMBL" id="KAG5303430.1"/>
    </source>
</evidence>
<sequence>MKQFSFPTPFEHNRIKSKKKIKIIMARGNVGIYKVFYKGNTDDFLVFIDDVAMVKKWKKDHSIPLAQVVSGFQVFITHRQGAQGIHDTASNAILDSEFGTEDTVACIKKILEMGEVQETEAPQRYGTKNESMGPRVNH</sequence>
<gene>
    <name evidence="3" type="ORF">I7I52_01431</name>
</gene>
<feature type="domain" description="Ribosome maturation protein SDO1/SBDS N-terminal" evidence="2">
    <location>
        <begin position="33"/>
        <end position="123"/>
    </location>
</feature>
<accession>A0A8H7Z3B7</accession>
<reference evidence="3 4" key="1">
    <citation type="submission" date="2021-01" db="EMBL/GenBank/DDBJ databases">
        <title>Chromosome-level genome assembly of a human fungal pathogen reveals clustering of transcriptionally co-regulated genes.</title>
        <authorList>
            <person name="Voorhies M."/>
            <person name="Cohen S."/>
            <person name="Shea T.P."/>
            <person name="Petrus S."/>
            <person name="Munoz J.F."/>
            <person name="Poplawski S."/>
            <person name="Goldman W.E."/>
            <person name="Michael T."/>
            <person name="Cuomo C.A."/>
            <person name="Sil A."/>
            <person name="Beyhan S."/>
        </authorList>
    </citation>
    <scope>NUCLEOTIDE SEQUENCE [LARGE SCALE GENOMIC DNA]</scope>
    <source>
        <strain evidence="3 4">G184AR</strain>
    </source>
</reference>